<dbReference type="AlphaFoldDB" id="A0A7J6EK90"/>
<dbReference type="EMBL" id="JAATIP010000221">
    <property type="protein sequence ID" value="KAF4358791.1"/>
    <property type="molecule type" value="Genomic_DNA"/>
</dbReference>
<evidence type="ECO:0000313" key="1">
    <source>
        <dbReference type="EMBL" id="KAF4358791.1"/>
    </source>
</evidence>
<protein>
    <submittedName>
        <fullName evidence="1">Uncharacterized protein</fullName>
    </submittedName>
</protein>
<reference evidence="1 2" key="1">
    <citation type="journal article" date="2020" name="bioRxiv">
        <title>Sequence and annotation of 42 cannabis genomes reveals extensive copy number variation in cannabinoid synthesis and pathogen resistance genes.</title>
        <authorList>
            <person name="Mckernan K.J."/>
            <person name="Helbert Y."/>
            <person name="Kane L.T."/>
            <person name="Ebling H."/>
            <person name="Zhang L."/>
            <person name="Liu B."/>
            <person name="Eaton Z."/>
            <person name="Mclaughlin S."/>
            <person name="Kingan S."/>
            <person name="Baybayan P."/>
            <person name="Concepcion G."/>
            <person name="Jordan M."/>
            <person name="Riva A."/>
            <person name="Barbazuk W."/>
            <person name="Harkins T."/>
        </authorList>
    </citation>
    <scope>NUCLEOTIDE SEQUENCE [LARGE SCALE GENOMIC DNA]</scope>
    <source>
        <strain evidence="2">cv. Jamaican Lion 4</strain>
        <tissue evidence="1">Leaf</tissue>
    </source>
</reference>
<gene>
    <name evidence="1" type="ORF">F8388_022558</name>
</gene>
<comment type="caution">
    <text evidence="1">The sequence shown here is derived from an EMBL/GenBank/DDBJ whole genome shotgun (WGS) entry which is preliminary data.</text>
</comment>
<sequence length="212" mass="24400">MSWVSEKSLSSRVMKVKEITEEKDEEESFYVDTECKKERIRKIIEYQKSLYSASSLASSSSSSSSVASSSSLSSSHRTNSLINLMKSGSTSLRRLFELEHTSLATYFEHYSGSPVIKPILLWGSDSDNEGYDPWKSIKQFGPSNDSVIDGLVGISSNLSFEDKEFDSKNRRAKKPKLTRKRSFRRLPRFGFWRCKGFRLRKLRIVFHKKRII</sequence>
<accession>A0A7J6EK90</accession>
<organism evidence="1 2">
    <name type="scientific">Cannabis sativa</name>
    <name type="common">Hemp</name>
    <name type="synonym">Marijuana</name>
    <dbReference type="NCBI Taxonomy" id="3483"/>
    <lineage>
        <taxon>Eukaryota</taxon>
        <taxon>Viridiplantae</taxon>
        <taxon>Streptophyta</taxon>
        <taxon>Embryophyta</taxon>
        <taxon>Tracheophyta</taxon>
        <taxon>Spermatophyta</taxon>
        <taxon>Magnoliopsida</taxon>
        <taxon>eudicotyledons</taxon>
        <taxon>Gunneridae</taxon>
        <taxon>Pentapetalae</taxon>
        <taxon>rosids</taxon>
        <taxon>fabids</taxon>
        <taxon>Rosales</taxon>
        <taxon>Cannabaceae</taxon>
        <taxon>Cannabis</taxon>
    </lineage>
</organism>
<dbReference type="Proteomes" id="UP000525078">
    <property type="component" value="Unassembled WGS sequence"/>
</dbReference>
<evidence type="ECO:0000313" key="2">
    <source>
        <dbReference type="Proteomes" id="UP000525078"/>
    </source>
</evidence>
<name>A0A7J6EK90_CANSA</name>
<proteinExistence type="predicted"/>